<keyword evidence="4" id="KW-1185">Reference proteome</keyword>
<dbReference type="OMA" id="WTEALCH"/>
<dbReference type="PANTHER" id="PTHR34737">
    <property type="entry name" value="EF-HAND DOMAIN-CONTAINING PROTEIN"/>
    <property type="match status" value="1"/>
</dbReference>
<name>K3X0X2_GLOUD</name>
<dbReference type="VEuPathDB" id="FungiDB:PYU1_G010848"/>
<protein>
    <recommendedName>
        <fullName evidence="2">Temptin Cys/Cys disulfide domain-containing protein</fullName>
    </recommendedName>
</protein>
<evidence type="ECO:0000259" key="2">
    <source>
        <dbReference type="Pfam" id="PF24784"/>
    </source>
</evidence>
<dbReference type="eggNOG" id="ENOG502S9GS">
    <property type="taxonomic scope" value="Eukaryota"/>
</dbReference>
<sequence length="330" mass="33000">MLSTASASPKFVARIPNGADVPNVPAVGHLDPEGSDRLLNDFGTAFKKAGNKWTEALCHADSDGDGQTNGQELGDPCCVWTTGATPLRVTGLSDPGVKASVADASLWKSLDCATGGSTATITTAPAPAASAATVTSPAPATSTKVSSGSDSSTSTATELSSPSGSSNSTSTTKSSSSPSVAAPSPSSTTAKSNSTTPSSTTKIPTTTPAATSAASEISFSVATFTLISGAVVAKPEYPSRVPNGWNVPSVGAVGHKDLEGRSESLNAFGKAFDGVNKKWTLALCQVDSDSDGQSNGQGSTIRAANGSRHRTTCGSRAACRIQATRLCGPA</sequence>
<feature type="compositionally biased region" description="Low complexity" evidence="1">
    <location>
        <begin position="288"/>
        <end position="299"/>
    </location>
</feature>
<reference evidence="3" key="3">
    <citation type="submission" date="2015-02" db="UniProtKB">
        <authorList>
            <consortium name="EnsemblProtists"/>
        </authorList>
    </citation>
    <scope>IDENTIFICATION</scope>
    <source>
        <strain evidence="3">DAOM BR144</strain>
    </source>
</reference>
<organism evidence="3 4">
    <name type="scientific">Globisporangium ultimum (strain ATCC 200006 / CBS 805.95 / DAOM BR144)</name>
    <name type="common">Pythium ultimum</name>
    <dbReference type="NCBI Taxonomy" id="431595"/>
    <lineage>
        <taxon>Eukaryota</taxon>
        <taxon>Sar</taxon>
        <taxon>Stramenopiles</taxon>
        <taxon>Oomycota</taxon>
        <taxon>Peronosporomycetes</taxon>
        <taxon>Pythiales</taxon>
        <taxon>Pythiaceae</taxon>
        <taxon>Globisporangium</taxon>
    </lineage>
</organism>
<dbReference type="EnsemblProtists" id="PYU1_T010871">
    <property type="protein sequence ID" value="PYU1_T010871"/>
    <property type="gene ID" value="PYU1_G010848"/>
</dbReference>
<evidence type="ECO:0000313" key="4">
    <source>
        <dbReference type="Proteomes" id="UP000019132"/>
    </source>
</evidence>
<feature type="region of interest" description="Disordered" evidence="1">
    <location>
        <begin position="126"/>
        <end position="207"/>
    </location>
</feature>
<reference evidence="4" key="2">
    <citation type="submission" date="2010-04" db="EMBL/GenBank/DDBJ databases">
        <authorList>
            <person name="Buell R."/>
            <person name="Hamilton J."/>
            <person name="Hostetler J."/>
        </authorList>
    </citation>
    <scope>NUCLEOTIDE SEQUENCE [LARGE SCALE GENOMIC DNA]</scope>
    <source>
        <strain evidence="4">DAOM:BR144</strain>
    </source>
</reference>
<dbReference type="Proteomes" id="UP000019132">
    <property type="component" value="Unassembled WGS sequence"/>
</dbReference>
<dbReference type="Pfam" id="PF24784">
    <property type="entry name" value="Temptin_C"/>
    <property type="match status" value="2"/>
</dbReference>
<accession>K3X0X2</accession>
<dbReference type="InterPro" id="IPR057626">
    <property type="entry name" value="S-S_Temptin"/>
</dbReference>
<dbReference type="STRING" id="431595.K3X0X2"/>
<evidence type="ECO:0000256" key="1">
    <source>
        <dbReference type="SAM" id="MobiDB-lite"/>
    </source>
</evidence>
<proteinExistence type="predicted"/>
<reference evidence="4" key="1">
    <citation type="journal article" date="2010" name="Genome Biol.">
        <title>Genome sequence of the necrotrophic plant pathogen Pythium ultimum reveals original pathogenicity mechanisms and effector repertoire.</title>
        <authorList>
            <person name="Levesque C.A."/>
            <person name="Brouwer H."/>
            <person name="Cano L."/>
            <person name="Hamilton J.P."/>
            <person name="Holt C."/>
            <person name="Huitema E."/>
            <person name="Raffaele S."/>
            <person name="Robideau G.P."/>
            <person name="Thines M."/>
            <person name="Win J."/>
            <person name="Zerillo M.M."/>
            <person name="Beakes G.W."/>
            <person name="Boore J.L."/>
            <person name="Busam D."/>
            <person name="Dumas B."/>
            <person name="Ferriera S."/>
            <person name="Fuerstenberg S.I."/>
            <person name="Gachon C.M."/>
            <person name="Gaulin E."/>
            <person name="Govers F."/>
            <person name="Grenville-Briggs L."/>
            <person name="Horner N."/>
            <person name="Hostetler J."/>
            <person name="Jiang R.H."/>
            <person name="Johnson J."/>
            <person name="Krajaejun T."/>
            <person name="Lin H."/>
            <person name="Meijer H.J."/>
            <person name="Moore B."/>
            <person name="Morris P."/>
            <person name="Phuntmart V."/>
            <person name="Puiu D."/>
            <person name="Shetty J."/>
            <person name="Stajich J.E."/>
            <person name="Tripathy S."/>
            <person name="Wawra S."/>
            <person name="van West P."/>
            <person name="Whitty B.R."/>
            <person name="Coutinho P.M."/>
            <person name="Henrissat B."/>
            <person name="Martin F."/>
            <person name="Thomas P.D."/>
            <person name="Tyler B.M."/>
            <person name="De Vries R.P."/>
            <person name="Kamoun S."/>
            <person name="Yandell M."/>
            <person name="Tisserat N."/>
            <person name="Buell C.R."/>
        </authorList>
    </citation>
    <scope>NUCLEOTIDE SEQUENCE</scope>
    <source>
        <strain evidence="4">DAOM:BR144</strain>
    </source>
</reference>
<dbReference type="EMBL" id="GL376590">
    <property type="status" value="NOT_ANNOTATED_CDS"/>
    <property type="molecule type" value="Genomic_DNA"/>
</dbReference>
<dbReference type="AlphaFoldDB" id="K3X0X2"/>
<dbReference type="InterPro" id="IPR055313">
    <property type="entry name" value="Temptin-like"/>
</dbReference>
<feature type="domain" description="Temptin Cys/Cys disulfide" evidence="2">
    <location>
        <begin position="6"/>
        <end position="97"/>
    </location>
</feature>
<dbReference type="HOGENOM" id="CLU_843289_0_0_1"/>
<evidence type="ECO:0000313" key="3">
    <source>
        <dbReference type="EnsemblProtists" id="PYU1_T010871"/>
    </source>
</evidence>
<dbReference type="PANTHER" id="PTHR34737:SF2">
    <property type="entry name" value="EF-HAND DOMAIN-CONTAINING PROTEIN"/>
    <property type="match status" value="1"/>
</dbReference>
<feature type="domain" description="Temptin Cys/Cys disulfide" evidence="2">
    <location>
        <begin position="232"/>
        <end position="297"/>
    </location>
</feature>
<dbReference type="InParanoid" id="K3X0X2"/>
<feature type="region of interest" description="Disordered" evidence="1">
    <location>
        <begin position="288"/>
        <end position="307"/>
    </location>
</feature>